<name>B9TIY4_RICCO</name>
<evidence type="ECO:0000313" key="1">
    <source>
        <dbReference type="EMBL" id="EEF24179.1"/>
    </source>
</evidence>
<proteinExistence type="predicted"/>
<keyword evidence="2" id="KW-1185">Reference proteome</keyword>
<dbReference type="EMBL" id="EQ983170">
    <property type="protein sequence ID" value="EEF24179.1"/>
    <property type="molecule type" value="Genomic_DNA"/>
</dbReference>
<evidence type="ECO:0000313" key="2">
    <source>
        <dbReference type="Proteomes" id="UP000008311"/>
    </source>
</evidence>
<gene>
    <name evidence="1" type="ORF">RCOM_1993590</name>
</gene>
<sequence>MRAAGAVGQALDAFRPVTGQPLVAGLAGDRVFAAQFAERERLCGGLTDEIFAAIHDVFYIPGHG</sequence>
<reference evidence="2" key="1">
    <citation type="journal article" date="2010" name="Nat. Biotechnol.">
        <title>Draft genome sequence of the oilseed species Ricinus communis.</title>
        <authorList>
            <person name="Chan A.P."/>
            <person name="Crabtree J."/>
            <person name="Zhao Q."/>
            <person name="Lorenzi H."/>
            <person name="Orvis J."/>
            <person name="Puiu D."/>
            <person name="Melake-Berhan A."/>
            <person name="Jones K.M."/>
            <person name="Redman J."/>
            <person name="Chen G."/>
            <person name="Cahoon E.B."/>
            <person name="Gedil M."/>
            <person name="Stanke M."/>
            <person name="Haas B.J."/>
            <person name="Wortman J.R."/>
            <person name="Fraser-Liggett C.M."/>
            <person name="Ravel J."/>
            <person name="Rabinowicz P.D."/>
        </authorList>
    </citation>
    <scope>NUCLEOTIDE SEQUENCE [LARGE SCALE GENOMIC DNA]</scope>
    <source>
        <strain evidence="2">cv. Hale</strain>
    </source>
</reference>
<protein>
    <submittedName>
        <fullName evidence="1">Uncharacterized protein</fullName>
    </submittedName>
</protein>
<accession>B9TIY4</accession>
<organism evidence="1 2">
    <name type="scientific">Ricinus communis</name>
    <name type="common">Castor bean</name>
    <dbReference type="NCBI Taxonomy" id="3988"/>
    <lineage>
        <taxon>Eukaryota</taxon>
        <taxon>Viridiplantae</taxon>
        <taxon>Streptophyta</taxon>
        <taxon>Embryophyta</taxon>
        <taxon>Tracheophyta</taxon>
        <taxon>Spermatophyta</taxon>
        <taxon>Magnoliopsida</taxon>
        <taxon>eudicotyledons</taxon>
        <taxon>Gunneridae</taxon>
        <taxon>Pentapetalae</taxon>
        <taxon>rosids</taxon>
        <taxon>fabids</taxon>
        <taxon>Malpighiales</taxon>
        <taxon>Euphorbiaceae</taxon>
        <taxon>Acalyphoideae</taxon>
        <taxon>Acalypheae</taxon>
        <taxon>Ricinus</taxon>
    </lineage>
</organism>
<dbReference type="Proteomes" id="UP000008311">
    <property type="component" value="Unassembled WGS sequence"/>
</dbReference>
<dbReference type="AlphaFoldDB" id="B9TIY4"/>
<dbReference type="InParanoid" id="B9TIY4"/>